<evidence type="ECO:0000313" key="6">
    <source>
        <dbReference type="Proteomes" id="UP001501074"/>
    </source>
</evidence>
<evidence type="ECO:0000313" key="5">
    <source>
        <dbReference type="EMBL" id="GAA3613418.1"/>
    </source>
</evidence>
<dbReference type="InterPro" id="IPR029045">
    <property type="entry name" value="ClpP/crotonase-like_dom_sf"/>
</dbReference>
<evidence type="ECO:0000256" key="4">
    <source>
        <dbReference type="RuleBase" id="RU003707"/>
    </source>
</evidence>
<protein>
    <submittedName>
        <fullName evidence="5">Enoyl-CoA hydratase/isomerase family protein</fullName>
    </submittedName>
</protein>
<dbReference type="InterPro" id="IPR018376">
    <property type="entry name" value="Enoyl-CoA_hyd/isom_CS"/>
</dbReference>
<name>A0ABP6ZPD0_9ACTN</name>
<accession>A0ABP6ZPD0</accession>
<dbReference type="PROSITE" id="PS00166">
    <property type="entry name" value="ENOYL_COA_HYDRATASE"/>
    <property type="match status" value="1"/>
</dbReference>
<reference evidence="6" key="1">
    <citation type="journal article" date="2019" name="Int. J. Syst. Evol. Microbiol.">
        <title>The Global Catalogue of Microorganisms (GCM) 10K type strain sequencing project: providing services to taxonomists for standard genome sequencing and annotation.</title>
        <authorList>
            <consortium name="The Broad Institute Genomics Platform"/>
            <consortium name="The Broad Institute Genome Sequencing Center for Infectious Disease"/>
            <person name="Wu L."/>
            <person name="Ma J."/>
        </authorList>
    </citation>
    <scope>NUCLEOTIDE SEQUENCE [LARGE SCALE GENOMIC DNA]</scope>
    <source>
        <strain evidence="6">JCM 16902</strain>
    </source>
</reference>
<dbReference type="Gene3D" id="1.10.12.10">
    <property type="entry name" value="Lyase 2-enoyl-coa Hydratase, Chain A, domain 2"/>
    <property type="match status" value="1"/>
</dbReference>
<keyword evidence="2" id="KW-0443">Lipid metabolism</keyword>
<dbReference type="PANTHER" id="PTHR11941">
    <property type="entry name" value="ENOYL-COA HYDRATASE-RELATED"/>
    <property type="match status" value="1"/>
</dbReference>
<dbReference type="Gene3D" id="3.90.226.10">
    <property type="entry name" value="2-enoyl-CoA Hydratase, Chain A, domain 1"/>
    <property type="match status" value="1"/>
</dbReference>
<dbReference type="EMBL" id="BAAAZO010000005">
    <property type="protein sequence ID" value="GAA3613418.1"/>
    <property type="molecule type" value="Genomic_DNA"/>
</dbReference>
<comment type="similarity">
    <text evidence="1 4">Belongs to the enoyl-CoA hydratase/isomerase family.</text>
</comment>
<dbReference type="SUPFAM" id="SSF52096">
    <property type="entry name" value="ClpP/crotonase"/>
    <property type="match status" value="1"/>
</dbReference>
<dbReference type="InterPro" id="IPR001753">
    <property type="entry name" value="Enoyl-CoA_hydra/iso"/>
</dbReference>
<evidence type="ECO:0000256" key="2">
    <source>
        <dbReference type="ARBA" id="ARBA00023098"/>
    </source>
</evidence>
<keyword evidence="3" id="KW-0456">Lyase</keyword>
<dbReference type="PANTHER" id="PTHR11941:SF169">
    <property type="entry name" value="(7AS)-7A-METHYL-1,5-DIOXO-2,3,5,6,7,7A-HEXAHYDRO-1H-INDENE-CARBOXYL-COA HYDROLASE"/>
    <property type="match status" value="1"/>
</dbReference>
<dbReference type="CDD" id="cd06558">
    <property type="entry name" value="crotonase-like"/>
    <property type="match status" value="1"/>
</dbReference>
<comment type="caution">
    <text evidence="5">The sequence shown here is derived from an EMBL/GenBank/DDBJ whole genome shotgun (WGS) entry which is preliminary data.</text>
</comment>
<gene>
    <name evidence="5" type="ORF">GCM10022223_31950</name>
</gene>
<sequence length="242" mass="25629">MLSLSRPPVNALDQGMWDALLEAGLALHADDRYRAVVITGGKHHFAAGADIQQMIGLTPDQFGRRNRILQRAFHLIATAPQICVAAISGYALGGGFELALAADFRIGGPDAVLGLPEVTLGIMPGSGGTQRLPQVVGLTRAKDLILSGRHVEAQEALQMGLVDRIAPDPFETALDLALTFARGPLSLRHAKRAVQAGLDLPIEDGLALEAEAIEWCFSSRDGQEGLSSFLRNGPGQAAFGHD</sequence>
<proteinExistence type="inferred from homology"/>
<evidence type="ECO:0000256" key="3">
    <source>
        <dbReference type="ARBA" id="ARBA00023239"/>
    </source>
</evidence>
<dbReference type="Proteomes" id="UP001501074">
    <property type="component" value="Unassembled WGS sequence"/>
</dbReference>
<keyword evidence="6" id="KW-1185">Reference proteome</keyword>
<organism evidence="5 6">
    <name type="scientific">Kineosporia mesophila</name>
    <dbReference type="NCBI Taxonomy" id="566012"/>
    <lineage>
        <taxon>Bacteria</taxon>
        <taxon>Bacillati</taxon>
        <taxon>Actinomycetota</taxon>
        <taxon>Actinomycetes</taxon>
        <taxon>Kineosporiales</taxon>
        <taxon>Kineosporiaceae</taxon>
        <taxon>Kineosporia</taxon>
    </lineage>
</organism>
<evidence type="ECO:0000256" key="1">
    <source>
        <dbReference type="ARBA" id="ARBA00005254"/>
    </source>
</evidence>
<dbReference type="InterPro" id="IPR014748">
    <property type="entry name" value="Enoyl-CoA_hydra_C"/>
</dbReference>
<dbReference type="Pfam" id="PF00378">
    <property type="entry name" value="ECH_1"/>
    <property type="match status" value="1"/>
</dbReference>